<dbReference type="EC" id="2.6.1.42" evidence="11"/>
<evidence type="ECO:0000256" key="8">
    <source>
        <dbReference type="PIRSR" id="PIRSR006468-1"/>
    </source>
</evidence>
<keyword evidence="3 11" id="KW-0032">Aminotransferase</keyword>
<keyword evidence="5 11" id="KW-0808">Transferase</keyword>
<dbReference type="InterPro" id="IPR005786">
    <property type="entry name" value="B_amino_transII"/>
</dbReference>
<dbReference type="EMBL" id="LUCH01005816">
    <property type="protein sequence ID" value="KAF5397759.1"/>
    <property type="molecule type" value="Genomic_DNA"/>
</dbReference>
<evidence type="ECO:0000256" key="7">
    <source>
        <dbReference type="ARBA" id="ARBA00023304"/>
    </source>
</evidence>
<dbReference type="SUPFAM" id="SSF56752">
    <property type="entry name" value="D-aminoacid aminotransferase-like PLP-dependent enzymes"/>
    <property type="match status" value="1"/>
</dbReference>
<evidence type="ECO:0000256" key="2">
    <source>
        <dbReference type="ARBA" id="ARBA00009320"/>
    </source>
</evidence>
<dbReference type="Pfam" id="PF01063">
    <property type="entry name" value="Aminotran_4"/>
    <property type="match status" value="1"/>
</dbReference>
<keyword evidence="6 10" id="KW-0663">Pyridoxal phosphate</keyword>
<evidence type="ECO:0000313" key="12">
    <source>
        <dbReference type="EMBL" id="KAF5397759.1"/>
    </source>
</evidence>
<evidence type="ECO:0000256" key="9">
    <source>
        <dbReference type="RuleBase" id="RU004106"/>
    </source>
</evidence>
<evidence type="ECO:0000256" key="1">
    <source>
        <dbReference type="ARBA" id="ARBA00001933"/>
    </source>
</evidence>
<evidence type="ECO:0000256" key="10">
    <source>
        <dbReference type="RuleBase" id="RU004516"/>
    </source>
</evidence>
<dbReference type="Gene3D" id="3.30.470.10">
    <property type="match status" value="1"/>
</dbReference>
<evidence type="ECO:0000313" key="13">
    <source>
        <dbReference type="Proteomes" id="UP000748531"/>
    </source>
</evidence>
<evidence type="ECO:0000256" key="11">
    <source>
        <dbReference type="RuleBase" id="RU004517"/>
    </source>
</evidence>
<dbReference type="Proteomes" id="UP000748531">
    <property type="component" value="Unassembled WGS sequence"/>
</dbReference>
<dbReference type="FunFam" id="3.30.470.10:FF:000002">
    <property type="entry name" value="Branched-chain-amino-acid aminotransferase"/>
    <property type="match status" value="1"/>
</dbReference>
<keyword evidence="13" id="KW-1185">Reference proteome</keyword>
<dbReference type="InterPro" id="IPR033939">
    <property type="entry name" value="BCAT_family"/>
</dbReference>
<comment type="cofactor">
    <cofactor evidence="1 10">
        <name>pyridoxal 5'-phosphate</name>
        <dbReference type="ChEBI" id="CHEBI:597326"/>
    </cofactor>
</comment>
<dbReference type="GO" id="GO:0009099">
    <property type="term" value="P:L-valine biosynthetic process"/>
    <property type="evidence" value="ECO:0007669"/>
    <property type="project" value="TreeGrafter"/>
</dbReference>
<evidence type="ECO:0000256" key="5">
    <source>
        <dbReference type="ARBA" id="ARBA00022679"/>
    </source>
</evidence>
<name>A0A8J4T4N9_9TREM</name>
<dbReference type="OrthoDB" id="1732691at2759"/>
<dbReference type="InterPro" id="IPR036038">
    <property type="entry name" value="Aminotransferase-like"/>
</dbReference>
<dbReference type="Gene3D" id="3.20.10.10">
    <property type="entry name" value="D-amino Acid Aminotransferase, subunit A, domain 2"/>
    <property type="match status" value="1"/>
</dbReference>
<dbReference type="CDD" id="cd01557">
    <property type="entry name" value="BCAT_beta_family"/>
    <property type="match status" value="1"/>
</dbReference>
<comment type="catalytic activity">
    <reaction evidence="11">
        <text>L-valine + 2-oxoglutarate = 3-methyl-2-oxobutanoate + L-glutamate</text>
        <dbReference type="Rhea" id="RHEA:24813"/>
        <dbReference type="ChEBI" id="CHEBI:11851"/>
        <dbReference type="ChEBI" id="CHEBI:16810"/>
        <dbReference type="ChEBI" id="CHEBI:29985"/>
        <dbReference type="ChEBI" id="CHEBI:57762"/>
        <dbReference type="EC" id="2.6.1.42"/>
    </reaction>
</comment>
<protein>
    <recommendedName>
        <fullName evidence="11">Branched-chain-amino-acid aminotransferase</fullName>
        <ecNumber evidence="11">2.6.1.42</ecNumber>
    </recommendedName>
</protein>
<evidence type="ECO:0000256" key="6">
    <source>
        <dbReference type="ARBA" id="ARBA00022898"/>
    </source>
</evidence>
<evidence type="ECO:0000256" key="4">
    <source>
        <dbReference type="ARBA" id="ARBA00022605"/>
    </source>
</evidence>
<dbReference type="PANTHER" id="PTHR11825:SF44">
    <property type="entry name" value="BRANCHED-CHAIN-AMINO-ACID AMINOTRANSFERASE"/>
    <property type="match status" value="1"/>
</dbReference>
<dbReference type="InterPro" id="IPR043132">
    <property type="entry name" value="BCAT-like_C"/>
</dbReference>
<evidence type="ECO:0000256" key="3">
    <source>
        <dbReference type="ARBA" id="ARBA00022576"/>
    </source>
</evidence>
<reference evidence="12" key="1">
    <citation type="submission" date="2019-05" db="EMBL/GenBank/DDBJ databases">
        <title>Annotation for the trematode Paragonimus heterotremus.</title>
        <authorList>
            <person name="Choi Y.-J."/>
        </authorList>
    </citation>
    <scope>NUCLEOTIDE SEQUENCE</scope>
    <source>
        <strain evidence="12">LC</strain>
    </source>
</reference>
<dbReference type="InterPro" id="IPR001544">
    <property type="entry name" value="Aminotrans_IV"/>
</dbReference>
<dbReference type="InterPro" id="IPR018300">
    <property type="entry name" value="Aminotrans_IV_CS"/>
</dbReference>
<comment type="caution">
    <text evidence="12">The sequence shown here is derived from an EMBL/GenBank/DDBJ whole genome shotgun (WGS) entry which is preliminary data.</text>
</comment>
<dbReference type="AlphaFoldDB" id="A0A8J4T4N9"/>
<accession>A0A8J4T4N9</accession>
<dbReference type="PROSITE" id="PS00770">
    <property type="entry name" value="AA_TRANSFER_CLASS_4"/>
    <property type="match status" value="1"/>
</dbReference>
<gene>
    <name evidence="12" type="ORF">PHET_09279</name>
</gene>
<comment type="catalytic activity">
    <reaction evidence="11">
        <text>L-leucine + 2-oxoglutarate = 4-methyl-2-oxopentanoate + L-glutamate</text>
        <dbReference type="Rhea" id="RHEA:18321"/>
        <dbReference type="ChEBI" id="CHEBI:16810"/>
        <dbReference type="ChEBI" id="CHEBI:17865"/>
        <dbReference type="ChEBI" id="CHEBI:29985"/>
        <dbReference type="ChEBI" id="CHEBI:57427"/>
        <dbReference type="EC" id="2.6.1.42"/>
    </reaction>
</comment>
<sequence length="389" mass="43826">MLRLTFSEKTLKCAFKNARRCISSFKYSDLSVTETKTRREKPAGNMGFGQYLTDHMLTIEWNLKGGWGKPEITELAPIPLSPAIKALHYATSAFEGFKVIKGVDKRSRLFRPEKHMERMRRSADRLCLPDFDPVELLECIKKLIRLDESWVPSGPGEALYVRPFIFGCDATLGVDISTKAILCTILSPVGAYFGPNKKGVSLYADPRFVRAWEGGGGAFKLSSNYAPTLYSQKFVKEKGCQTSLWLYGPEEALTEAGTMNIFVFWINESGEKELLTPPLSGLILPGVTRESILEITKAWNEFRVVEKNITMRQVLKAVEEKRLLHIFGTGTACVISPVAELCYKDERYAIPDTDDPDSVPQRILKEYRDIQLAVNGPHPWTHPIDQPAR</sequence>
<comment type="similarity">
    <text evidence="2 9">Belongs to the class-IV pyridoxal-phosphate-dependent aminotransferase family.</text>
</comment>
<keyword evidence="4 11" id="KW-0028">Amino-acid biosynthesis</keyword>
<dbReference type="PANTHER" id="PTHR11825">
    <property type="entry name" value="SUBGROUP IIII AMINOTRANSFERASE"/>
    <property type="match status" value="1"/>
</dbReference>
<dbReference type="NCBIfam" id="NF009897">
    <property type="entry name" value="PRK13357.1"/>
    <property type="match status" value="1"/>
</dbReference>
<dbReference type="GO" id="GO:0004084">
    <property type="term" value="F:branched-chain-amino-acid transaminase activity"/>
    <property type="evidence" value="ECO:0007669"/>
    <property type="project" value="UniProtKB-EC"/>
</dbReference>
<dbReference type="GO" id="GO:0005739">
    <property type="term" value="C:mitochondrion"/>
    <property type="evidence" value="ECO:0007669"/>
    <property type="project" value="TreeGrafter"/>
</dbReference>
<feature type="modified residue" description="N6-(pyridoxal phosphate)lysine" evidence="8">
    <location>
        <position position="220"/>
    </location>
</feature>
<keyword evidence="7 11" id="KW-0100">Branched-chain amino acid biosynthesis</keyword>
<dbReference type="InterPro" id="IPR043131">
    <property type="entry name" value="BCAT-like_N"/>
</dbReference>
<comment type="catalytic activity">
    <reaction evidence="11">
        <text>L-isoleucine + 2-oxoglutarate = (S)-3-methyl-2-oxopentanoate + L-glutamate</text>
        <dbReference type="Rhea" id="RHEA:24801"/>
        <dbReference type="ChEBI" id="CHEBI:16810"/>
        <dbReference type="ChEBI" id="CHEBI:29985"/>
        <dbReference type="ChEBI" id="CHEBI:35146"/>
        <dbReference type="ChEBI" id="CHEBI:58045"/>
        <dbReference type="EC" id="2.6.1.42"/>
    </reaction>
</comment>
<proteinExistence type="inferred from homology"/>
<dbReference type="PIRSF" id="PIRSF006468">
    <property type="entry name" value="BCAT1"/>
    <property type="match status" value="1"/>
</dbReference>
<dbReference type="GO" id="GO:0009098">
    <property type="term" value="P:L-leucine biosynthetic process"/>
    <property type="evidence" value="ECO:0007669"/>
    <property type="project" value="TreeGrafter"/>
</dbReference>
<organism evidence="12 13">
    <name type="scientific">Paragonimus heterotremus</name>
    <dbReference type="NCBI Taxonomy" id="100268"/>
    <lineage>
        <taxon>Eukaryota</taxon>
        <taxon>Metazoa</taxon>
        <taxon>Spiralia</taxon>
        <taxon>Lophotrochozoa</taxon>
        <taxon>Platyhelminthes</taxon>
        <taxon>Trematoda</taxon>
        <taxon>Digenea</taxon>
        <taxon>Plagiorchiida</taxon>
        <taxon>Troglotremata</taxon>
        <taxon>Troglotrematidae</taxon>
        <taxon>Paragonimus</taxon>
    </lineage>
</organism>